<dbReference type="InParanoid" id="A0A165B9Q2"/>
<dbReference type="EMBL" id="KV426518">
    <property type="protein sequence ID" value="KZV80142.1"/>
    <property type="molecule type" value="Genomic_DNA"/>
</dbReference>
<dbReference type="AlphaFoldDB" id="A0A165B9Q2"/>
<evidence type="ECO:0000313" key="1">
    <source>
        <dbReference type="EMBL" id="KZV80142.1"/>
    </source>
</evidence>
<dbReference type="OrthoDB" id="1728974at2759"/>
<keyword evidence="2" id="KW-1185">Reference proteome</keyword>
<dbReference type="InterPro" id="IPR043129">
    <property type="entry name" value="ATPase_NBD"/>
</dbReference>
<evidence type="ECO:0000313" key="2">
    <source>
        <dbReference type="Proteomes" id="UP000077266"/>
    </source>
</evidence>
<organism evidence="1 2">
    <name type="scientific">Exidia glandulosa HHB12029</name>
    <dbReference type="NCBI Taxonomy" id="1314781"/>
    <lineage>
        <taxon>Eukaryota</taxon>
        <taxon>Fungi</taxon>
        <taxon>Dikarya</taxon>
        <taxon>Basidiomycota</taxon>
        <taxon>Agaricomycotina</taxon>
        <taxon>Agaricomycetes</taxon>
        <taxon>Auriculariales</taxon>
        <taxon>Exidiaceae</taxon>
        <taxon>Exidia</taxon>
    </lineage>
</organism>
<proteinExistence type="predicted"/>
<sequence length="78" mass="8304">QLAADIFGMDVYIAETKEGAAVGGAVLAMQATGVSGVEPGGLKLVKKPRSDITDVYSDIVDTYRLCEQKVVDKFTHKS</sequence>
<name>A0A165B9Q2_EXIGL</name>
<reference evidence="1 2" key="1">
    <citation type="journal article" date="2016" name="Mol. Biol. Evol.">
        <title>Comparative Genomics of Early-Diverging Mushroom-Forming Fungi Provides Insights into the Origins of Lignocellulose Decay Capabilities.</title>
        <authorList>
            <person name="Nagy L.G."/>
            <person name="Riley R."/>
            <person name="Tritt A."/>
            <person name="Adam C."/>
            <person name="Daum C."/>
            <person name="Floudas D."/>
            <person name="Sun H."/>
            <person name="Yadav J.S."/>
            <person name="Pangilinan J."/>
            <person name="Larsson K.H."/>
            <person name="Matsuura K."/>
            <person name="Barry K."/>
            <person name="Labutti K."/>
            <person name="Kuo R."/>
            <person name="Ohm R.A."/>
            <person name="Bhattacharya S.S."/>
            <person name="Shirouzu T."/>
            <person name="Yoshinaga Y."/>
            <person name="Martin F.M."/>
            <person name="Grigoriev I.V."/>
            <person name="Hibbett D.S."/>
        </authorList>
    </citation>
    <scope>NUCLEOTIDE SEQUENCE [LARGE SCALE GENOMIC DNA]</scope>
    <source>
        <strain evidence="1 2">HHB12029</strain>
    </source>
</reference>
<dbReference type="SUPFAM" id="SSF53067">
    <property type="entry name" value="Actin-like ATPase domain"/>
    <property type="match status" value="1"/>
</dbReference>
<accession>A0A165B9Q2</accession>
<gene>
    <name evidence="1" type="ORF">EXIGLDRAFT_781378</name>
</gene>
<protein>
    <submittedName>
        <fullName evidence="1">Uncharacterized protein</fullName>
    </submittedName>
</protein>
<dbReference type="Gene3D" id="3.30.420.40">
    <property type="match status" value="1"/>
</dbReference>
<dbReference type="STRING" id="1314781.A0A165B9Q2"/>
<dbReference type="Proteomes" id="UP000077266">
    <property type="component" value="Unassembled WGS sequence"/>
</dbReference>
<feature type="non-terminal residue" evidence="1">
    <location>
        <position position="1"/>
    </location>
</feature>